<keyword evidence="2" id="KW-0732">Signal</keyword>
<protein>
    <submittedName>
        <fullName evidence="3">Uncharacterized protein</fullName>
    </submittedName>
</protein>
<keyword evidence="4" id="KW-1185">Reference proteome</keyword>
<organism evidence="3 4">
    <name type="scientific">Aristolochia fimbriata</name>
    <name type="common">White veined hardy Dutchman's pipe vine</name>
    <dbReference type="NCBI Taxonomy" id="158543"/>
    <lineage>
        <taxon>Eukaryota</taxon>
        <taxon>Viridiplantae</taxon>
        <taxon>Streptophyta</taxon>
        <taxon>Embryophyta</taxon>
        <taxon>Tracheophyta</taxon>
        <taxon>Spermatophyta</taxon>
        <taxon>Magnoliopsida</taxon>
        <taxon>Magnoliidae</taxon>
        <taxon>Piperales</taxon>
        <taxon>Aristolochiaceae</taxon>
        <taxon>Aristolochia</taxon>
    </lineage>
</organism>
<evidence type="ECO:0000313" key="4">
    <source>
        <dbReference type="Proteomes" id="UP000825729"/>
    </source>
</evidence>
<reference evidence="3 4" key="1">
    <citation type="submission" date="2021-07" db="EMBL/GenBank/DDBJ databases">
        <title>The Aristolochia fimbriata genome: insights into angiosperm evolution, floral development and chemical biosynthesis.</title>
        <authorList>
            <person name="Jiao Y."/>
        </authorList>
    </citation>
    <scope>NUCLEOTIDE SEQUENCE [LARGE SCALE GENOMIC DNA]</scope>
    <source>
        <strain evidence="3">IBCAS-2021</strain>
        <tissue evidence="3">Leaf</tissue>
    </source>
</reference>
<sequence>MAEKLALGFCVIVSVFLFASARHLPLKEETTEKSLSGFTVLPLRHKTPLRIRFPYRNCHHHLRLPGPRVVSYGNDMLSADAFDQRRLFRSRVSTFRGFPLKPDSGFPTDRHFRPDLEPRLIPETRASLGTAAWLQTDEANEPRMERGEEALGVPEGGFKKWFADILEAVIPVSPSSYPRDQTPTIGVFGQGSERSPKWVLSE</sequence>
<name>A0AAV7EIR5_ARIFI</name>
<dbReference type="EMBL" id="JAINDJ010000005">
    <property type="protein sequence ID" value="KAG9448326.1"/>
    <property type="molecule type" value="Genomic_DNA"/>
</dbReference>
<evidence type="ECO:0000256" key="1">
    <source>
        <dbReference type="SAM" id="MobiDB-lite"/>
    </source>
</evidence>
<evidence type="ECO:0000256" key="2">
    <source>
        <dbReference type="SAM" id="SignalP"/>
    </source>
</evidence>
<feature type="signal peptide" evidence="2">
    <location>
        <begin position="1"/>
        <end position="21"/>
    </location>
</feature>
<accession>A0AAV7EIR5</accession>
<comment type="caution">
    <text evidence="3">The sequence shown here is derived from an EMBL/GenBank/DDBJ whole genome shotgun (WGS) entry which is preliminary data.</text>
</comment>
<feature type="chain" id="PRO_5043933379" evidence="2">
    <location>
        <begin position="22"/>
        <end position="202"/>
    </location>
</feature>
<proteinExistence type="predicted"/>
<evidence type="ECO:0000313" key="3">
    <source>
        <dbReference type="EMBL" id="KAG9448326.1"/>
    </source>
</evidence>
<gene>
    <name evidence="3" type="ORF">H6P81_014454</name>
</gene>
<dbReference type="Proteomes" id="UP000825729">
    <property type="component" value="Unassembled WGS sequence"/>
</dbReference>
<feature type="region of interest" description="Disordered" evidence="1">
    <location>
        <begin position="179"/>
        <end position="202"/>
    </location>
</feature>
<dbReference type="AlphaFoldDB" id="A0AAV7EIR5"/>